<reference evidence="2 3" key="1">
    <citation type="submission" date="2023-11" db="EMBL/GenBank/DDBJ databases">
        <authorList>
            <person name="Hedman E."/>
            <person name="Englund M."/>
            <person name="Stromberg M."/>
            <person name="Nyberg Akerstrom W."/>
            <person name="Nylinder S."/>
            <person name="Jareborg N."/>
            <person name="Kallberg Y."/>
            <person name="Kronander E."/>
        </authorList>
    </citation>
    <scope>NUCLEOTIDE SEQUENCE [LARGE SCALE GENOMIC DNA]</scope>
</reference>
<gene>
    <name evidence="2" type="ORF">PARMNEM_LOCUS1597</name>
</gene>
<evidence type="ECO:0000256" key="1">
    <source>
        <dbReference type="SAM" id="MobiDB-lite"/>
    </source>
</evidence>
<accession>A0AAV1KA11</accession>
<proteinExistence type="predicted"/>
<dbReference type="InterPro" id="IPR008042">
    <property type="entry name" value="Retrotrans_Pao"/>
</dbReference>
<dbReference type="Proteomes" id="UP001314205">
    <property type="component" value="Unassembled WGS sequence"/>
</dbReference>
<protein>
    <submittedName>
        <fullName evidence="2">Uncharacterized protein</fullName>
    </submittedName>
</protein>
<evidence type="ECO:0000313" key="3">
    <source>
        <dbReference type="Proteomes" id="UP001314205"/>
    </source>
</evidence>
<keyword evidence="3" id="KW-1185">Reference proteome</keyword>
<evidence type="ECO:0000313" key="2">
    <source>
        <dbReference type="EMBL" id="CAK1579690.1"/>
    </source>
</evidence>
<organism evidence="2 3">
    <name type="scientific">Parnassius mnemosyne</name>
    <name type="common">clouded apollo</name>
    <dbReference type="NCBI Taxonomy" id="213953"/>
    <lineage>
        <taxon>Eukaryota</taxon>
        <taxon>Metazoa</taxon>
        <taxon>Ecdysozoa</taxon>
        <taxon>Arthropoda</taxon>
        <taxon>Hexapoda</taxon>
        <taxon>Insecta</taxon>
        <taxon>Pterygota</taxon>
        <taxon>Neoptera</taxon>
        <taxon>Endopterygota</taxon>
        <taxon>Lepidoptera</taxon>
        <taxon>Glossata</taxon>
        <taxon>Ditrysia</taxon>
        <taxon>Papilionoidea</taxon>
        <taxon>Papilionidae</taxon>
        <taxon>Parnassiinae</taxon>
        <taxon>Parnassini</taxon>
        <taxon>Parnassius</taxon>
        <taxon>Driopa</taxon>
    </lineage>
</organism>
<dbReference type="Pfam" id="PF05380">
    <property type="entry name" value="Peptidase_A17"/>
    <property type="match status" value="1"/>
</dbReference>
<feature type="region of interest" description="Disordered" evidence="1">
    <location>
        <begin position="150"/>
        <end position="171"/>
    </location>
</feature>
<sequence length="171" mass="18814">MLLQRLWESKMDWDDLVSADVLKEWSAFANNLKQIKAINIPRHVLHPSSNTPVSVELHCFVDSSQSAFAACVFIRCTDQEDNISVKLLCAKARVSSLKPSTISRLELAQSSTKVCQSLNHGITRVADFTTARGVIQRALGRVCLLPTTNPEDESLGNKGSQGRESVHSHGT</sequence>
<dbReference type="PANTHER" id="PTHR47331">
    <property type="entry name" value="PHD-TYPE DOMAIN-CONTAINING PROTEIN"/>
    <property type="match status" value="1"/>
</dbReference>
<name>A0AAV1KA11_9NEOP</name>
<comment type="caution">
    <text evidence="2">The sequence shown here is derived from an EMBL/GenBank/DDBJ whole genome shotgun (WGS) entry which is preliminary data.</text>
</comment>
<dbReference type="PANTHER" id="PTHR47331:SF5">
    <property type="entry name" value="RIBONUCLEASE H"/>
    <property type="match status" value="1"/>
</dbReference>
<dbReference type="AlphaFoldDB" id="A0AAV1KA11"/>
<dbReference type="EMBL" id="CAVLGL010000002">
    <property type="protein sequence ID" value="CAK1579690.1"/>
    <property type="molecule type" value="Genomic_DNA"/>
</dbReference>